<evidence type="ECO:0000256" key="1">
    <source>
        <dbReference type="SAM" id="Coils"/>
    </source>
</evidence>
<dbReference type="InterPro" id="IPR021207">
    <property type="entry name" value="Integr_conj_element_PFL4705"/>
</dbReference>
<keyword evidence="1" id="KW-0175">Coiled coil</keyword>
<name>A0A6F8PW17_9GAMM</name>
<dbReference type="EMBL" id="AP021889">
    <property type="protein sequence ID" value="BBP46309.1"/>
    <property type="molecule type" value="Genomic_DNA"/>
</dbReference>
<reference evidence="3" key="1">
    <citation type="submission" date="2019-11" db="EMBL/GenBank/DDBJ databases">
        <title>Isolation and characterization of two novel species in the genus Thiomicrorhabdus.</title>
        <authorList>
            <person name="Mochizuki J."/>
            <person name="Kojima H."/>
            <person name="Fukui M."/>
        </authorList>
    </citation>
    <scope>NUCLEOTIDE SEQUENCE [LARGE SCALE GENOMIC DNA]</scope>
    <source>
        <strain evidence="3">aks77</strain>
    </source>
</reference>
<proteinExistence type="predicted"/>
<dbReference type="RefSeq" id="WP_197905397.1">
    <property type="nucleotide sequence ID" value="NZ_AP021889.1"/>
</dbReference>
<feature type="coiled-coil region" evidence="1">
    <location>
        <begin position="71"/>
        <end position="119"/>
    </location>
</feature>
<dbReference type="Proteomes" id="UP000501726">
    <property type="component" value="Chromosome"/>
</dbReference>
<gene>
    <name evidence="2" type="ORF">THMIRHAS_16820</name>
</gene>
<sequence>MKGKNPIVIILVALLVLGGLLALILSGDDEPVVKTVGKGGDKVQKSVGETVAEPVDGDRLPQEFTKLMVDMRDMQATMQEMNENMSQIENENTQLKQQAQEASQKADDAQLKVQEGNDLLANLDRPENKIFVIPQGSNSKAQTPNQGLNQLGEFIAPIEGAKNKVESMVSGKPVKPLAAGTPQSVVTDQIVWIPPMDAGYATDKKGGFNAVKRSINPTPGGLTDFDQEKPGLFDEIGSKTMRKAGLEAGVEPRFTVPNGSVITDSLAVTALVGRIPVNGRVIDPWRFKISTGRNIVMPNDHELQGLEKTIVQGDAIGDLNLRCVTGKIDTITFVFNDGRIVTHQSKQVGNSGSGASKPGQYLGYISDEYANPCISGDLITNAPAALTQLGLLSAGEGFARGVAEAEVQTNTTSEGGVVRNVVGDQMKFAGYNGVADGMSSVRGWFEQRMGQFFDVIYAPSGQTVDIHIEQEIKIDYDPMGRKVRYATTQNDATGYMD</sequence>
<evidence type="ECO:0000313" key="3">
    <source>
        <dbReference type="Proteomes" id="UP000501726"/>
    </source>
</evidence>
<organism evidence="2 3">
    <name type="scientific">Thiosulfatimonas sediminis</name>
    <dbReference type="NCBI Taxonomy" id="2675054"/>
    <lineage>
        <taxon>Bacteria</taxon>
        <taxon>Pseudomonadati</taxon>
        <taxon>Pseudomonadota</taxon>
        <taxon>Gammaproteobacteria</taxon>
        <taxon>Thiotrichales</taxon>
        <taxon>Piscirickettsiaceae</taxon>
        <taxon>Thiosulfatimonas</taxon>
    </lineage>
</organism>
<keyword evidence="3" id="KW-1185">Reference proteome</keyword>
<evidence type="ECO:0000313" key="2">
    <source>
        <dbReference type="EMBL" id="BBP46309.1"/>
    </source>
</evidence>
<protein>
    <submittedName>
        <fullName evidence="2">Integrating conjugative element protein</fullName>
    </submittedName>
</protein>
<dbReference type="KEGG" id="tse:THMIRHAS_16820"/>
<dbReference type="AlphaFoldDB" id="A0A6F8PW17"/>
<accession>A0A6F8PW17</accession>
<dbReference type="NCBIfam" id="TIGR03752">
    <property type="entry name" value="conj_TIGR03752"/>
    <property type="match status" value="1"/>
</dbReference>